<dbReference type="Gene3D" id="2.60.40.1090">
    <property type="entry name" value="Fimbrial-type adhesion domain"/>
    <property type="match status" value="1"/>
</dbReference>
<dbReference type="InterPro" id="IPR036937">
    <property type="entry name" value="Adhesion_dom_fimbrial_sf"/>
</dbReference>
<evidence type="ECO:0000259" key="5">
    <source>
        <dbReference type="Pfam" id="PF00419"/>
    </source>
</evidence>
<dbReference type="Pfam" id="PF00419">
    <property type="entry name" value="Fimbrial"/>
    <property type="match status" value="1"/>
</dbReference>
<dbReference type="GO" id="GO:0009289">
    <property type="term" value="C:pilus"/>
    <property type="evidence" value="ECO:0007669"/>
    <property type="project" value="UniProtKB-SubCell"/>
</dbReference>
<dbReference type="PANTHER" id="PTHR33420">
    <property type="entry name" value="FIMBRIAL SUBUNIT ELFA-RELATED"/>
    <property type="match status" value="1"/>
</dbReference>
<protein>
    <submittedName>
        <fullName evidence="6">Pilin (Type 1 fimbria component protein)</fullName>
    </submittedName>
</protein>
<keyword evidence="3" id="KW-0732">Signal</keyword>
<dbReference type="Gene3D" id="2.60.40.3310">
    <property type="match status" value="1"/>
</dbReference>
<evidence type="ECO:0000256" key="3">
    <source>
        <dbReference type="ARBA" id="ARBA00022729"/>
    </source>
</evidence>
<comment type="subcellular location">
    <subcellularLocation>
        <location evidence="1">Fimbrium</location>
    </subcellularLocation>
</comment>
<dbReference type="GO" id="GO:0043709">
    <property type="term" value="P:cell adhesion involved in single-species biofilm formation"/>
    <property type="evidence" value="ECO:0007669"/>
    <property type="project" value="TreeGrafter"/>
</dbReference>
<evidence type="ECO:0000256" key="2">
    <source>
        <dbReference type="ARBA" id="ARBA00006671"/>
    </source>
</evidence>
<dbReference type="InterPro" id="IPR008966">
    <property type="entry name" value="Adhesion_dom_sf"/>
</dbReference>
<evidence type="ECO:0000256" key="1">
    <source>
        <dbReference type="ARBA" id="ARBA00004561"/>
    </source>
</evidence>
<dbReference type="InterPro" id="IPR050263">
    <property type="entry name" value="Bact_Fimbrial_Adh_Pro"/>
</dbReference>
<dbReference type="SUPFAM" id="SSF49401">
    <property type="entry name" value="Bacterial adhesins"/>
    <property type="match status" value="1"/>
</dbReference>
<dbReference type="AlphaFoldDB" id="A0AAQ1GIF2"/>
<feature type="domain" description="Fimbrial-type adhesion" evidence="5">
    <location>
        <begin position="206"/>
        <end position="353"/>
    </location>
</feature>
<dbReference type="PANTHER" id="PTHR33420:SF12">
    <property type="entry name" value="FIMBRIN-LIKE PROTEIN FIMI-RELATED"/>
    <property type="match status" value="1"/>
</dbReference>
<gene>
    <name evidence="6" type="ORF">SAMN05216550_11197</name>
</gene>
<comment type="caution">
    <text evidence="6">The sequence shown here is derived from an EMBL/GenBank/DDBJ whole genome shotgun (WGS) entry which is preliminary data.</text>
</comment>
<sequence>MFVIRIAAWALTLLTALAVCGRARTGARAVPKLLCAAGVLLALSPGAWASCVVVGGAPGVFAFSFNFPAFDPTVADGTTLATSTVPASAAIEVDCTTGGNNTYFGTAGTGAQASVGQYGEYATGIPGIGVILSFASGQFPITRSFSYQVNFLYQPTLTARLIKTGDITAGGMLTGEFGQWWISQTTGSPLFAFSLRYNGALSVIPKVPTCTVSTRSVSASLGAVSSGAFAGAGSTAGAASANVQLSCSGGVTGSTTKLYATMTDATAPANRTNQLSLTPTSTAKGVKVQLSYNGQVLAYGADSAVAGNANQFFVSAAQNGTVTIPIVAKYVATGDPIVAGTANATATMTMSYQ</sequence>
<comment type="similarity">
    <text evidence="2">Belongs to the fimbrial protein family.</text>
</comment>
<evidence type="ECO:0000313" key="6">
    <source>
        <dbReference type="EMBL" id="SEJ94279.1"/>
    </source>
</evidence>
<name>A0AAQ1GIF2_9BURK</name>
<dbReference type="InterPro" id="IPR000259">
    <property type="entry name" value="Adhesion_dom_fimbrial"/>
</dbReference>
<accession>A0AAQ1GIF2</accession>
<reference evidence="6 7" key="1">
    <citation type="submission" date="2016-10" db="EMBL/GenBank/DDBJ databases">
        <authorList>
            <person name="Varghese N."/>
            <person name="Submissions S."/>
        </authorList>
    </citation>
    <scope>NUCLEOTIDE SEQUENCE [LARGE SCALE GENOMIC DNA]</scope>
    <source>
        <strain evidence="6 7">LMG 22274</strain>
    </source>
</reference>
<dbReference type="EMBL" id="FNZM01000011">
    <property type="protein sequence ID" value="SEJ94279.1"/>
    <property type="molecule type" value="Genomic_DNA"/>
</dbReference>
<dbReference type="Proteomes" id="UP000183529">
    <property type="component" value="Unassembled WGS sequence"/>
</dbReference>
<keyword evidence="4" id="KW-0281">Fimbrium</keyword>
<evidence type="ECO:0000313" key="7">
    <source>
        <dbReference type="Proteomes" id="UP000183529"/>
    </source>
</evidence>
<proteinExistence type="inferred from homology"/>
<evidence type="ECO:0000256" key="4">
    <source>
        <dbReference type="ARBA" id="ARBA00023263"/>
    </source>
</evidence>
<organism evidence="6 7">
    <name type="scientific">Paraburkholderia tropica</name>
    <dbReference type="NCBI Taxonomy" id="92647"/>
    <lineage>
        <taxon>Bacteria</taxon>
        <taxon>Pseudomonadati</taxon>
        <taxon>Pseudomonadota</taxon>
        <taxon>Betaproteobacteria</taxon>
        <taxon>Burkholderiales</taxon>
        <taxon>Burkholderiaceae</taxon>
        <taxon>Paraburkholderia</taxon>
    </lineage>
</organism>